<reference evidence="3" key="2">
    <citation type="submission" date="2020-05" db="UniProtKB">
        <authorList>
            <consortium name="EnsemblMetazoa"/>
        </authorList>
    </citation>
    <scope>IDENTIFICATION</scope>
    <source>
        <strain evidence="3">wikel</strain>
    </source>
</reference>
<dbReference type="VEuPathDB" id="VectorBase:ISCI001284"/>
<protein>
    <submittedName>
        <fullName evidence="3">Uncharacterized protein</fullName>
    </submittedName>
</protein>
<keyword evidence="2" id="KW-0472">Membrane</keyword>
<dbReference type="VEuPathDB" id="VectorBase:ISCW001284"/>
<keyword evidence="2" id="KW-0812">Transmembrane</keyword>
<dbReference type="Proteomes" id="UP000001555">
    <property type="component" value="Unassembled WGS sequence"/>
</dbReference>
<keyword evidence="4" id="KW-1185">Reference proteome</keyword>
<organism evidence="3 4">
    <name type="scientific">Ixodes scapularis</name>
    <name type="common">Black-legged tick</name>
    <name type="synonym">Deer tick</name>
    <dbReference type="NCBI Taxonomy" id="6945"/>
    <lineage>
        <taxon>Eukaryota</taxon>
        <taxon>Metazoa</taxon>
        <taxon>Ecdysozoa</taxon>
        <taxon>Arthropoda</taxon>
        <taxon>Chelicerata</taxon>
        <taxon>Arachnida</taxon>
        <taxon>Acari</taxon>
        <taxon>Parasitiformes</taxon>
        <taxon>Ixodida</taxon>
        <taxon>Ixodoidea</taxon>
        <taxon>Ixodidae</taxon>
        <taxon>Ixodinae</taxon>
        <taxon>Ixodes</taxon>
    </lineage>
</organism>
<dbReference type="AlphaFoldDB" id="A0A1S4KLH4"/>
<accession>A0A1S4KLH4</accession>
<sequence>PPPPPPPPGQRMHHVVQAVCLQRQVTQCVTWCCVYLVFYTASFFSLYVQLETFRIRSHTFRKTSSSSKPHELPKKRKKRGVLHI</sequence>
<feature type="compositionally biased region" description="Basic residues" evidence="1">
    <location>
        <begin position="73"/>
        <end position="84"/>
    </location>
</feature>
<feature type="region of interest" description="Disordered" evidence="1">
    <location>
        <begin position="59"/>
        <end position="84"/>
    </location>
</feature>
<dbReference type="EnsemblMetazoa" id="ISCW001284-RA">
    <property type="protein sequence ID" value="ISCW001284-PA"/>
    <property type="gene ID" value="ISCW001284"/>
</dbReference>
<dbReference type="EMBL" id="ABJB010555143">
    <property type="status" value="NOT_ANNOTATED_CDS"/>
    <property type="molecule type" value="Genomic_DNA"/>
</dbReference>
<evidence type="ECO:0000313" key="3">
    <source>
        <dbReference type="EnsemblMetazoa" id="ISCW001284-PA"/>
    </source>
</evidence>
<feature type="transmembrane region" description="Helical" evidence="2">
    <location>
        <begin position="28"/>
        <end position="48"/>
    </location>
</feature>
<proteinExistence type="predicted"/>
<evidence type="ECO:0000256" key="2">
    <source>
        <dbReference type="SAM" id="Phobius"/>
    </source>
</evidence>
<name>A0A1S4KLH4_IXOSC</name>
<evidence type="ECO:0000313" key="4">
    <source>
        <dbReference type="Proteomes" id="UP000001555"/>
    </source>
</evidence>
<keyword evidence="2" id="KW-1133">Transmembrane helix</keyword>
<reference evidence="4" key="1">
    <citation type="submission" date="2008-03" db="EMBL/GenBank/DDBJ databases">
        <title>Annotation of Ixodes scapularis.</title>
        <authorList>
            <consortium name="Ixodes scapularis Genome Project Consortium"/>
            <person name="Caler E."/>
            <person name="Hannick L.I."/>
            <person name="Bidwell S."/>
            <person name="Joardar V."/>
            <person name="Thiagarajan M."/>
            <person name="Amedeo P."/>
            <person name="Galinsky K.J."/>
            <person name="Schobel S."/>
            <person name="Inman J."/>
            <person name="Hostetler J."/>
            <person name="Miller J."/>
            <person name="Hammond M."/>
            <person name="Megy K."/>
            <person name="Lawson D."/>
            <person name="Kodira C."/>
            <person name="Sutton G."/>
            <person name="Meyer J."/>
            <person name="Hill C.A."/>
            <person name="Birren B."/>
            <person name="Nene V."/>
            <person name="Collins F."/>
            <person name="Alarcon-Chaidez F."/>
            <person name="Wikel S."/>
            <person name="Strausberg R."/>
        </authorList>
    </citation>
    <scope>NUCLEOTIDE SEQUENCE [LARGE SCALE GENOMIC DNA]</scope>
    <source>
        <strain evidence="4">Wikel</strain>
    </source>
</reference>
<dbReference type="InParanoid" id="A0A1S4KLH4"/>
<evidence type="ECO:0000256" key="1">
    <source>
        <dbReference type="SAM" id="MobiDB-lite"/>
    </source>
</evidence>